<accession>A0ABW3I2H4</accession>
<feature type="signal peptide" evidence="1">
    <location>
        <begin position="1"/>
        <end position="24"/>
    </location>
</feature>
<dbReference type="SMART" id="SM00554">
    <property type="entry name" value="FAS1"/>
    <property type="match status" value="2"/>
</dbReference>
<dbReference type="InterPro" id="IPR000782">
    <property type="entry name" value="FAS1_domain"/>
</dbReference>
<organism evidence="3 4">
    <name type="scientific">Pseudofulvibacter geojedonensis</name>
    <dbReference type="NCBI Taxonomy" id="1123758"/>
    <lineage>
        <taxon>Bacteria</taxon>
        <taxon>Pseudomonadati</taxon>
        <taxon>Bacteroidota</taxon>
        <taxon>Flavobacteriia</taxon>
        <taxon>Flavobacteriales</taxon>
        <taxon>Flavobacteriaceae</taxon>
        <taxon>Pseudofulvibacter</taxon>
    </lineage>
</organism>
<dbReference type="PROSITE" id="PS50213">
    <property type="entry name" value="FAS1"/>
    <property type="match status" value="2"/>
</dbReference>
<evidence type="ECO:0000313" key="3">
    <source>
        <dbReference type="EMBL" id="MFD0963990.1"/>
    </source>
</evidence>
<reference evidence="4" key="1">
    <citation type="journal article" date="2019" name="Int. J. Syst. Evol. Microbiol.">
        <title>The Global Catalogue of Microorganisms (GCM) 10K type strain sequencing project: providing services to taxonomists for standard genome sequencing and annotation.</title>
        <authorList>
            <consortium name="The Broad Institute Genomics Platform"/>
            <consortium name="The Broad Institute Genome Sequencing Center for Infectious Disease"/>
            <person name="Wu L."/>
            <person name="Ma J."/>
        </authorList>
    </citation>
    <scope>NUCLEOTIDE SEQUENCE [LARGE SCALE GENOMIC DNA]</scope>
    <source>
        <strain evidence="4">CCUG 62114</strain>
    </source>
</reference>
<evidence type="ECO:0000259" key="2">
    <source>
        <dbReference type="PROSITE" id="PS50213"/>
    </source>
</evidence>
<evidence type="ECO:0000256" key="1">
    <source>
        <dbReference type="SAM" id="SignalP"/>
    </source>
</evidence>
<dbReference type="Gene3D" id="2.30.180.10">
    <property type="entry name" value="FAS1 domain"/>
    <property type="match status" value="2"/>
</dbReference>
<feature type="domain" description="FAS1" evidence="2">
    <location>
        <begin position="33"/>
        <end position="171"/>
    </location>
</feature>
<evidence type="ECO:0000313" key="4">
    <source>
        <dbReference type="Proteomes" id="UP001596997"/>
    </source>
</evidence>
<proteinExistence type="predicted"/>
<name>A0ABW3I2H4_9FLAO</name>
<dbReference type="InterPro" id="IPR036378">
    <property type="entry name" value="FAS1_dom_sf"/>
</dbReference>
<sequence length="322" mass="33519">MKKLIKNYLLLLVVGLLTVSCSNDDDSSSTPVSNTIADFVSNNSNYSSLKAALDKAGLTSVLAGSDSFTVFAPDNDAFSVFLSANGFLTLNDVPDAVLEQVLLNHVVSGVNMSSSLSTGYVKTLAEESTTSNKIDMYINTSSGVQINGDAQVVQADISVDNGVIHAVNKVIGLPTVVTFATADSTFSTLVAALTRESSFTYVSTLSTGNGTSPAPFTVFAPTNNAFADLLVELEVSSLNDIATATLEATLNTHVVGGANILSNTLTNGMTVTTLGDTFTINTTSGVTFTDQNNRSGNVIVADVQSANGVIHVIDKVILPQLN</sequence>
<gene>
    <name evidence="3" type="ORF">ACFQ1O_08250</name>
</gene>
<dbReference type="Pfam" id="PF02469">
    <property type="entry name" value="Fasciclin"/>
    <property type="match status" value="2"/>
</dbReference>
<dbReference type="InterPro" id="IPR050904">
    <property type="entry name" value="Adhesion/Biosynth-related"/>
</dbReference>
<dbReference type="PANTHER" id="PTHR10900">
    <property type="entry name" value="PERIOSTIN-RELATED"/>
    <property type="match status" value="1"/>
</dbReference>
<dbReference type="Proteomes" id="UP001596997">
    <property type="component" value="Unassembled WGS sequence"/>
</dbReference>
<dbReference type="PANTHER" id="PTHR10900:SF77">
    <property type="entry name" value="FI19380P1"/>
    <property type="match status" value="1"/>
</dbReference>
<protein>
    <submittedName>
        <fullName evidence="3">Fasciclin domain-containing protein</fullName>
    </submittedName>
</protein>
<comment type="caution">
    <text evidence="3">The sequence shown here is derived from an EMBL/GenBank/DDBJ whole genome shotgun (WGS) entry which is preliminary data.</text>
</comment>
<keyword evidence="4" id="KW-1185">Reference proteome</keyword>
<feature type="domain" description="FAS1" evidence="2">
    <location>
        <begin position="173"/>
        <end position="317"/>
    </location>
</feature>
<dbReference type="RefSeq" id="WP_377715268.1">
    <property type="nucleotide sequence ID" value="NZ_JBHTJM010000008.1"/>
</dbReference>
<dbReference type="SUPFAM" id="SSF82153">
    <property type="entry name" value="FAS1 domain"/>
    <property type="match status" value="2"/>
</dbReference>
<dbReference type="EMBL" id="JBHTJM010000008">
    <property type="protein sequence ID" value="MFD0963990.1"/>
    <property type="molecule type" value="Genomic_DNA"/>
</dbReference>
<keyword evidence="1" id="KW-0732">Signal</keyword>
<dbReference type="PROSITE" id="PS51257">
    <property type="entry name" value="PROKAR_LIPOPROTEIN"/>
    <property type="match status" value="1"/>
</dbReference>
<feature type="chain" id="PRO_5047069206" evidence="1">
    <location>
        <begin position="25"/>
        <end position="322"/>
    </location>
</feature>